<evidence type="ECO:0000313" key="2">
    <source>
        <dbReference type="Proteomes" id="UP001162480"/>
    </source>
</evidence>
<evidence type="ECO:0000313" key="1">
    <source>
        <dbReference type="EMBL" id="CAI9727138.1"/>
    </source>
</evidence>
<protein>
    <submittedName>
        <fullName evidence="1">Uncharacterized protein</fullName>
    </submittedName>
</protein>
<dbReference type="Proteomes" id="UP001162480">
    <property type="component" value="Chromosome 8"/>
</dbReference>
<name>A0AA36B4C2_OCTVU</name>
<accession>A0AA36B4C2</accession>
<gene>
    <name evidence="1" type="ORF">OCTVUL_1B020317</name>
</gene>
<dbReference type="EMBL" id="OX597821">
    <property type="protein sequence ID" value="CAI9727138.1"/>
    <property type="molecule type" value="Genomic_DNA"/>
</dbReference>
<reference evidence="1" key="1">
    <citation type="submission" date="2023-08" db="EMBL/GenBank/DDBJ databases">
        <authorList>
            <person name="Alioto T."/>
            <person name="Alioto T."/>
            <person name="Gomez Garrido J."/>
        </authorList>
    </citation>
    <scope>NUCLEOTIDE SEQUENCE</scope>
</reference>
<sequence>MRKKFLFQYISENTLGMEHNVGHMSTCTESAYIYALLEISDNSLTDLCPDATSHTPDLVLSSGIVRGSLMYTCDFTYLHKKKSQGFPSSDIALCCDDTVGSRDQFDSATPKFVPVLKKDPSSLSRKLLNSSGIAEYRLCESWKDKRLNFTSDQKHNFTKIYLQCRLFIPDKQIISPCQMNGCTFAQDYQLWFDKH</sequence>
<dbReference type="AlphaFoldDB" id="A0AA36B4C2"/>
<proteinExistence type="predicted"/>
<organism evidence="1 2">
    <name type="scientific">Octopus vulgaris</name>
    <name type="common">Common octopus</name>
    <dbReference type="NCBI Taxonomy" id="6645"/>
    <lineage>
        <taxon>Eukaryota</taxon>
        <taxon>Metazoa</taxon>
        <taxon>Spiralia</taxon>
        <taxon>Lophotrochozoa</taxon>
        <taxon>Mollusca</taxon>
        <taxon>Cephalopoda</taxon>
        <taxon>Coleoidea</taxon>
        <taxon>Octopodiformes</taxon>
        <taxon>Octopoda</taxon>
        <taxon>Incirrata</taxon>
        <taxon>Octopodidae</taxon>
        <taxon>Octopus</taxon>
    </lineage>
</organism>
<keyword evidence="2" id="KW-1185">Reference proteome</keyword>